<dbReference type="InterPro" id="IPR003961">
    <property type="entry name" value="FN3_dom"/>
</dbReference>
<dbReference type="EMBL" id="CAIIXF020000011">
    <property type="protein sequence ID" value="CAH1799925.1"/>
    <property type="molecule type" value="Genomic_DNA"/>
</dbReference>
<reference evidence="2" key="1">
    <citation type="submission" date="2022-03" db="EMBL/GenBank/DDBJ databases">
        <authorList>
            <person name="Martin C."/>
        </authorList>
    </citation>
    <scope>NUCLEOTIDE SEQUENCE</scope>
</reference>
<dbReference type="Gene3D" id="2.60.40.10">
    <property type="entry name" value="Immunoglobulins"/>
    <property type="match status" value="1"/>
</dbReference>
<organism evidence="2 3">
    <name type="scientific">Owenia fusiformis</name>
    <name type="common">Polychaete worm</name>
    <dbReference type="NCBI Taxonomy" id="6347"/>
    <lineage>
        <taxon>Eukaryota</taxon>
        <taxon>Metazoa</taxon>
        <taxon>Spiralia</taxon>
        <taxon>Lophotrochozoa</taxon>
        <taxon>Annelida</taxon>
        <taxon>Polychaeta</taxon>
        <taxon>Sedentaria</taxon>
        <taxon>Canalipalpata</taxon>
        <taxon>Sabellida</taxon>
        <taxon>Oweniida</taxon>
        <taxon>Oweniidae</taxon>
        <taxon>Owenia</taxon>
    </lineage>
</organism>
<dbReference type="InterPro" id="IPR013783">
    <property type="entry name" value="Ig-like_fold"/>
</dbReference>
<dbReference type="PANTHER" id="PTHR46708:SF2">
    <property type="entry name" value="FIBRONECTIN TYPE-III DOMAIN-CONTAINING PROTEIN"/>
    <property type="match status" value="1"/>
</dbReference>
<dbReference type="SUPFAM" id="SSF49265">
    <property type="entry name" value="Fibronectin type III"/>
    <property type="match status" value="1"/>
</dbReference>
<comment type="caution">
    <text evidence="2">The sequence shown here is derived from an EMBL/GenBank/DDBJ whole genome shotgun (WGS) entry which is preliminary data.</text>
</comment>
<feature type="non-terminal residue" evidence="2">
    <location>
        <position position="117"/>
    </location>
</feature>
<dbReference type="PROSITE" id="PS50853">
    <property type="entry name" value="FN3"/>
    <property type="match status" value="1"/>
</dbReference>
<evidence type="ECO:0000313" key="2">
    <source>
        <dbReference type="EMBL" id="CAH1799925.1"/>
    </source>
</evidence>
<dbReference type="Pfam" id="PF00041">
    <property type="entry name" value="fn3"/>
    <property type="match status" value="1"/>
</dbReference>
<name>A0A8J1TB49_OWEFU</name>
<dbReference type="PANTHER" id="PTHR46708">
    <property type="entry name" value="TENASCIN"/>
    <property type="match status" value="1"/>
</dbReference>
<evidence type="ECO:0000313" key="3">
    <source>
        <dbReference type="Proteomes" id="UP000749559"/>
    </source>
</evidence>
<dbReference type="InterPro" id="IPR050991">
    <property type="entry name" value="ECM_Regulatory_Proteins"/>
</dbReference>
<sequence>MATTPLPPTNFTLLNFTSASILLSWQPGNGGRVDYFIINYSPSDIINFNTTNFTNTLNVTVSPRSQNVSSRDTFNQEVSNLTPGVNYSVTLFAVSYGIHSNHVEIFAVTIPLPVISV</sequence>
<dbReference type="CDD" id="cd00063">
    <property type="entry name" value="FN3"/>
    <property type="match status" value="1"/>
</dbReference>
<proteinExistence type="predicted"/>
<gene>
    <name evidence="2" type="ORF">OFUS_LOCUS23882</name>
</gene>
<keyword evidence="3" id="KW-1185">Reference proteome</keyword>
<dbReference type="InterPro" id="IPR036116">
    <property type="entry name" value="FN3_sf"/>
</dbReference>
<keyword evidence="1" id="KW-0677">Repeat</keyword>
<dbReference type="Proteomes" id="UP000749559">
    <property type="component" value="Unassembled WGS sequence"/>
</dbReference>
<dbReference type="SMART" id="SM00060">
    <property type="entry name" value="FN3"/>
    <property type="match status" value="1"/>
</dbReference>
<protein>
    <submittedName>
        <fullName evidence="2">Uncharacterized protein</fullName>
    </submittedName>
</protein>
<dbReference type="AlphaFoldDB" id="A0A8J1TB49"/>
<evidence type="ECO:0000256" key="1">
    <source>
        <dbReference type="ARBA" id="ARBA00022737"/>
    </source>
</evidence>
<accession>A0A8J1TB49</accession>